<dbReference type="EMBL" id="CP144745">
    <property type="protein sequence ID" value="WVZ50379.1"/>
    <property type="molecule type" value="Genomic_DNA"/>
</dbReference>
<protein>
    <submittedName>
        <fullName evidence="1">Uncharacterized protein</fullName>
    </submittedName>
</protein>
<evidence type="ECO:0000313" key="1">
    <source>
        <dbReference type="EMBL" id="WVZ50379.1"/>
    </source>
</evidence>
<keyword evidence="2" id="KW-1185">Reference proteome</keyword>
<evidence type="ECO:0000313" key="2">
    <source>
        <dbReference type="Proteomes" id="UP001341281"/>
    </source>
</evidence>
<organism evidence="1 2">
    <name type="scientific">Paspalum notatum var. saurae</name>
    <dbReference type="NCBI Taxonomy" id="547442"/>
    <lineage>
        <taxon>Eukaryota</taxon>
        <taxon>Viridiplantae</taxon>
        <taxon>Streptophyta</taxon>
        <taxon>Embryophyta</taxon>
        <taxon>Tracheophyta</taxon>
        <taxon>Spermatophyta</taxon>
        <taxon>Magnoliopsida</taxon>
        <taxon>Liliopsida</taxon>
        <taxon>Poales</taxon>
        <taxon>Poaceae</taxon>
        <taxon>PACMAD clade</taxon>
        <taxon>Panicoideae</taxon>
        <taxon>Andropogonodae</taxon>
        <taxon>Paspaleae</taxon>
        <taxon>Paspalinae</taxon>
        <taxon>Paspalum</taxon>
    </lineage>
</organism>
<gene>
    <name evidence="1" type="ORF">U9M48_001637</name>
</gene>
<proteinExistence type="predicted"/>
<reference evidence="1 2" key="1">
    <citation type="submission" date="2024-02" db="EMBL/GenBank/DDBJ databases">
        <title>High-quality chromosome-scale genome assembly of Pensacola bahiagrass (Paspalum notatum Flugge var. saurae).</title>
        <authorList>
            <person name="Vega J.M."/>
            <person name="Podio M."/>
            <person name="Orjuela J."/>
            <person name="Siena L.A."/>
            <person name="Pessino S.C."/>
            <person name="Combes M.C."/>
            <person name="Mariac C."/>
            <person name="Albertini E."/>
            <person name="Pupilli F."/>
            <person name="Ortiz J.P.A."/>
            <person name="Leblanc O."/>
        </authorList>
    </citation>
    <scope>NUCLEOTIDE SEQUENCE [LARGE SCALE GENOMIC DNA]</scope>
    <source>
        <strain evidence="1">R1</strain>
        <tissue evidence="1">Leaf</tissue>
    </source>
</reference>
<dbReference type="Proteomes" id="UP001341281">
    <property type="component" value="Chromosome 01"/>
</dbReference>
<dbReference type="AlphaFoldDB" id="A0AAQ3PJR7"/>
<accession>A0AAQ3PJR7</accession>
<name>A0AAQ3PJR7_PASNO</name>
<sequence>MPPCSWGQEAPGAGRNRSVKGDLMTVRRVPVPKEVSAGGLRCVGSFDRWIVGVTPSMDRSSAAYCRDADGGCKSFPACLYAGFEGDLIYFVPDD</sequence>